<dbReference type="RefSeq" id="WP_005175014.1">
    <property type="nucleotide sequence ID" value="NZ_BANR01000010.1"/>
</dbReference>
<evidence type="ECO:0000313" key="3">
    <source>
        <dbReference type="EMBL" id="GAC49139.1"/>
    </source>
</evidence>
<dbReference type="PANTHER" id="PTHR43157">
    <property type="entry name" value="PHOSPHATIDYLINOSITOL-GLYCAN BIOSYNTHESIS CLASS F PROTEIN-RELATED"/>
    <property type="match status" value="1"/>
</dbReference>
<dbReference type="EMBL" id="BANR01000010">
    <property type="protein sequence ID" value="GAC49139.1"/>
    <property type="molecule type" value="Genomic_DNA"/>
</dbReference>
<gene>
    <name evidence="3" type="ORF">GOACH_10_01070</name>
</gene>
<dbReference type="Proteomes" id="UP000010988">
    <property type="component" value="Unassembled WGS sequence"/>
</dbReference>
<accession>L7KKK3</accession>
<proteinExistence type="inferred from homology"/>
<dbReference type="OrthoDB" id="3237043at2"/>
<dbReference type="PRINTS" id="PR00081">
    <property type="entry name" value="GDHRDH"/>
</dbReference>
<dbReference type="eggNOG" id="COG1028">
    <property type="taxonomic scope" value="Bacteria"/>
</dbReference>
<dbReference type="Gene3D" id="3.40.50.720">
    <property type="entry name" value="NAD(P)-binding Rossmann-like Domain"/>
    <property type="match status" value="1"/>
</dbReference>
<reference evidence="3 4" key="1">
    <citation type="submission" date="2012-12" db="EMBL/GenBank/DDBJ databases">
        <title>Whole genome shotgun sequence of Gordonia aichiensis NBRC 108223.</title>
        <authorList>
            <person name="Isaki-Nakamura S."/>
            <person name="Hosoyama A."/>
            <person name="Tsuchikane K."/>
            <person name="Ando Y."/>
            <person name="Baba S."/>
            <person name="Ohji S."/>
            <person name="Hamada M."/>
            <person name="Tamura T."/>
            <person name="Yamazoe A."/>
            <person name="Yamazaki S."/>
            <person name="Fujita N."/>
        </authorList>
    </citation>
    <scope>NUCLEOTIDE SEQUENCE [LARGE SCALE GENOMIC DNA]</scope>
    <source>
        <strain evidence="3 4">NBRC 108223</strain>
    </source>
</reference>
<sequence length="279" mass="29947">MADKRTIVITGASDGIGAVAARELAGDDVDLIVVGRSREKTEAVAAQTGATWFAADYARFDDVRKLADEIARHTGSVDVLLNNAGGTFSPSQRTADGHEPNFQINHLSGFLLTTLLKDRLSADGGALVVNTSSFGNLAGSVDLTDLDYNRRRPFELRCYGTSKLENIMFTRGIAERWSDDGIVSAAVHPGVVASSFGRDSAFIGLFYRTPLKRVGTITPEQGAQPLVALARRGADPAINGVYFNRLKPNGLQNKQARRRDLVDGLWAASEKLVGEAGAR</sequence>
<keyword evidence="4" id="KW-1185">Reference proteome</keyword>
<dbReference type="SUPFAM" id="SSF51735">
    <property type="entry name" value="NAD(P)-binding Rossmann-fold domains"/>
    <property type="match status" value="1"/>
</dbReference>
<dbReference type="InterPro" id="IPR036291">
    <property type="entry name" value="NAD(P)-bd_dom_sf"/>
</dbReference>
<dbReference type="PRINTS" id="PR00080">
    <property type="entry name" value="SDRFAMILY"/>
</dbReference>
<dbReference type="GO" id="GO:0016491">
    <property type="term" value="F:oxidoreductase activity"/>
    <property type="evidence" value="ECO:0007669"/>
    <property type="project" value="UniProtKB-KW"/>
</dbReference>
<keyword evidence="1" id="KW-0560">Oxidoreductase</keyword>
<evidence type="ECO:0000256" key="1">
    <source>
        <dbReference type="ARBA" id="ARBA00023002"/>
    </source>
</evidence>
<evidence type="ECO:0000256" key="2">
    <source>
        <dbReference type="RuleBase" id="RU000363"/>
    </source>
</evidence>
<comment type="similarity">
    <text evidence="2">Belongs to the short-chain dehydrogenases/reductases (SDR) family.</text>
</comment>
<dbReference type="Pfam" id="PF00106">
    <property type="entry name" value="adh_short"/>
    <property type="match status" value="1"/>
</dbReference>
<dbReference type="InterPro" id="IPR002347">
    <property type="entry name" value="SDR_fam"/>
</dbReference>
<comment type="caution">
    <text evidence="3">The sequence shown here is derived from an EMBL/GenBank/DDBJ whole genome shotgun (WGS) entry which is preliminary data.</text>
</comment>
<dbReference type="PANTHER" id="PTHR43157:SF31">
    <property type="entry name" value="PHOSPHATIDYLINOSITOL-GLYCAN BIOSYNTHESIS CLASS F PROTEIN"/>
    <property type="match status" value="1"/>
</dbReference>
<evidence type="ECO:0000313" key="4">
    <source>
        <dbReference type="Proteomes" id="UP000010988"/>
    </source>
</evidence>
<name>L7KKK3_9ACTN</name>
<protein>
    <submittedName>
        <fullName evidence="3">Putative oxidoreductase</fullName>
    </submittedName>
</protein>
<organism evidence="3 4">
    <name type="scientific">Gordonia aichiensis NBRC 108223</name>
    <dbReference type="NCBI Taxonomy" id="1220583"/>
    <lineage>
        <taxon>Bacteria</taxon>
        <taxon>Bacillati</taxon>
        <taxon>Actinomycetota</taxon>
        <taxon>Actinomycetes</taxon>
        <taxon>Mycobacteriales</taxon>
        <taxon>Gordoniaceae</taxon>
        <taxon>Gordonia</taxon>
    </lineage>
</organism>
<dbReference type="STRING" id="1220583.GOACH_10_01070"/>
<dbReference type="AlphaFoldDB" id="L7KKK3"/>